<dbReference type="Pfam" id="PF19277">
    <property type="entry name" value="GPAT_C"/>
    <property type="match status" value="1"/>
</dbReference>
<dbReference type="PANTHER" id="PTHR12563">
    <property type="entry name" value="GLYCEROL-3-PHOSPHATE ACYLTRANSFERASE"/>
    <property type="match status" value="1"/>
</dbReference>
<comment type="caution">
    <text evidence="16">The sequence shown here is derived from an EMBL/GenBank/DDBJ whole genome shotgun (WGS) entry which is preliminary data.</text>
</comment>
<evidence type="ECO:0000256" key="4">
    <source>
        <dbReference type="ARBA" id="ARBA00007937"/>
    </source>
</evidence>
<dbReference type="NCBIfam" id="TIGR03703">
    <property type="entry name" value="plsB"/>
    <property type="match status" value="1"/>
</dbReference>
<evidence type="ECO:0000256" key="1">
    <source>
        <dbReference type="ARBA" id="ARBA00004413"/>
    </source>
</evidence>
<evidence type="ECO:0000256" key="12">
    <source>
        <dbReference type="ARBA" id="ARBA00023315"/>
    </source>
</evidence>
<keyword evidence="7 14" id="KW-1003">Cell membrane</keyword>
<dbReference type="SMART" id="SM00563">
    <property type="entry name" value="PlsC"/>
    <property type="match status" value="1"/>
</dbReference>
<feature type="short sequence motif" description="HXXXXD motif" evidence="14">
    <location>
        <begin position="308"/>
        <end position="313"/>
    </location>
</feature>
<dbReference type="PIRSF" id="PIRSF500064">
    <property type="entry name" value="GPAT"/>
    <property type="match status" value="1"/>
</dbReference>
<keyword evidence="12 14" id="KW-0012">Acyltransferase</keyword>
<comment type="catalytic activity">
    <reaction evidence="13 14">
        <text>sn-glycerol 3-phosphate + an acyl-CoA = a 1-acyl-sn-glycero-3-phosphate + CoA</text>
        <dbReference type="Rhea" id="RHEA:15325"/>
        <dbReference type="ChEBI" id="CHEBI:57287"/>
        <dbReference type="ChEBI" id="CHEBI:57597"/>
        <dbReference type="ChEBI" id="CHEBI:57970"/>
        <dbReference type="ChEBI" id="CHEBI:58342"/>
        <dbReference type="EC" id="2.3.1.15"/>
    </reaction>
</comment>
<keyword evidence="9 14" id="KW-0472">Membrane</keyword>
<dbReference type="InterPro" id="IPR045520">
    <property type="entry name" value="GPAT/DHAPAT_C"/>
</dbReference>
<protein>
    <recommendedName>
        <fullName evidence="6 14">Glycerol-3-phosphate acyltransferase</fullName>
        <shortName evidence="14">GPAT</shortName>
        <ecNumber evidence="5 14">2.3.1.15</ecNumber>
    </recommendedName>
</protein>
<dbReference type="InterPro" id="IPR002123">
    <property type="entry name" value="Plipid/glycerol_acylTrfase"/>
</dbReference>
<evidence type="ECO:0000256" key="13">
    <source>
        <dbReference type="ARBA" id="ARBA00048427"/>
    </source>
</evidence>
<evidence type="ECO:0000256" key="14">
    <source>
        <dbReference type="HAMAP-Rule" id="MF_00393"/>
    </source>
</evidence>
<dbReference type="RefSeq" id="WP_379557857.1">
    <property type="nucleotide sequence ID" value="NZ_JBHTJS010000028.1"/>
</dbReference>
<evidence type="ECO:0000256" key="10">
    <source>
        <dbReference type="ARBA" id="ARBA00023209"/>
    </source>
</evidence>
<dbReference type="Proteomes" id="UP001597048">
    <property type="component" value="Unassembled WGS sequence"/>
</dbReference>
<evidence type="ECO:0000256" key="7">
    <source>
        <dbReference type="ARBA" id="ARBA00022475"/>
    </source>
</evidence>
<evidence type="ECO:0000259" key="15">
    <source>
        <dbReference type="SMART" id="SM00563"/>
    </source>
</evidence>
<dbReference type="EC" id="2.3.1.15" evidence="5 14"/>
<keyword evidence="17" id="KW-1185">Reference proteome</keyword>
<proteinExistence type="inferred from homology"/>
<dbReference type="InterPro" id="IPR041728">
    <property type="entry name" value="GPAT/DHAPAT_LPLAT"/>
</dbReference>
<dbReference type="NCBIfam" id="NF003441">
    <property type="entry name" value="PRK04974.1"/>
    <property type="match status" value="1"/>
</dbReference>
<dbReference type="HAMAP" id="MF_00393">
    <property type="entry name" value="Glyc3P_acyltrans"/>
    <property type="match status" value="1"/>
</dbReference>
<comment type="pathway">
    <text evidence="2 14">Phospholipid metabolism; CDP-diacylglycerol biosynthesis; CDP-diacylglycerol from sn-glycerol 3-phosphate: step 1/3.</text>
</comment>
<evidence type="ECO:0000256" key="2">
    <source>
        <dbReference type="ARBA" id="ARBA00004765"/>
    </source>
</evidence>
<dbReference type="EMBL" id="JBHTJS010000028">
    <property type="protein sequence ID" value="MFD1007865.1"/>
    <property type="molecule type" value="Genomic_DNA"/>
</dbReference>
<evidence type="ECO:0000256" key="9">
    <source>
        <dbReference type="ARBA" id="ARBA00023136"/>
    </source>
</evidence>
<evidence type="ECO:0000256" key="8">
    <source>
        <dbReference type="ARBA" id="ARBA00022679"/>
    </source>
</evidence>
<dbReference type="GO" id="GO:0004366">
    <property type="term" value="F:glycerol-3-phosphate O-acyltransferase activity"/>
    <property type="evidence" value="ECO:0007669"/>
    <property type="project" value="UniProtKB-EC"/>
</dbReference>
<comment type="pathway">
    <text evidence="3">Lipid metabolism.</text>
</comment>
<dbReference type="SUPFAM" id="SSF69593">
    <property type="entry name" value="Glycerol-3-phosphate (1)-acyltransferase"/>
    <property type="match status" value="1"/>
</dbReference>
<evidence type="ECO:0000256" key="3">
    <source>
        <dbReference type="ARBA" id="ARBA00005189"/>
    </source>
</evidence>
<evidence type="ECO:0000256" key="11">
    <source>
        <dbReference type="ARBA" id="ARBA00023264"/>
    </source>
</evidence>
<keyword evidence="14" id="KW-0444">Lipid biosynthesis</keyword>
<dbReference type="PANTHER" id="PTHR12563:SF17">
    <property type="entry name" value="DIHYDROXYACETONE PHOSPHATE ACYLTRANSFERASE"/>
    <property type="match status" value="1"/>
</dbReference>
<dbReference type="InterPro" id="IPR028354">
    <property type="entry name" value="GPAT_PlsB"/>
</dbReference>
<keyword evidence="11 14" id="KW-1208">Phospholipid metabolism</keyword>
<dbReference type="InterPro" id="IPR022284">
    <property type="entry name" value="GPAT/DHAPAT"/>
</dbReference>
<keyword evidence="14" id="KW-0443">Lipid metabolism</keyword>
<evidence type="ECO:0000256" key="6">
    <source>
        <dbReference type="ARBA" id="ARBA00013432"/>
    </source>
</evidence>
<evidence type="ECO:0000313" key="17">
    <source>
        <dbReference type="Proteomes" id="UP001597048"/>
    </source>
</evidence>
<comment type="subcellular location">
    <subcellularLocation>
        <location evidence="1 14">Cell membrane</location>
        <topology evidence="1 14">Peripheral membrane protein</topology>
        <orientation evidence="1 14">Cytoplasmic side</orientation>
    </subcellularLocation>
</comment>
<gene>
    <name evidence="14 16" type="primary">plsB</name>
    <name evidence="16" type="ORF">ACFQ1C_06840</name>
</gene>
<evidence type="ECO:0000313" key="16">
    <source>
        <dbReference type="EMBL" id="MFD1007865.1"/>
    </source>
</evidence>
<sequence length="789" mass="89292">MMFGSSWARRLFRPLIATLVNHKSLPADPVAELAINLEQPIVYILKTASISDLLTLELCCEKLGLPSPFAPLTIEAHIQPRVICLDKPASLGRRARGATPYLAEFNQLLAAQERHPAPIQLVPVSLFWGRAPGREGDRASSLSIVRSRSPSALRKALIVLLKGRENRVRFSAPLLLTQLQERSAADPNLAHKLARITRLHFSRQRLAATGPKLPNRELLLTQLLQTDGIVQAIQEHSQQQSQDIAASRRQAQAYMNEIASNFSYPLIRFGDRLLGWLWHKLYRGLSVTGAERVRQLAQEGHELVYLPCHRSHMDYLLLSYVIYHQGMVPPHIAAGINLDFFPAGPLFRRGGAFFIRRTFKDNRLYATVFREYLNLLFRRGYAVEYFAEGGRSRSGRLLPAKPGMLSMTLEAAMQNNDRPITLIPVYLGYEHVMEVASYHKELQGGSKQKESVWQLLGIIRKLRNFGRGFVNFGEPLPLAEWLNTEAAPHSTTRELVTPLAREVMTRINSAAAVNGLTLSATALLTSDRHALTRQQLQQQMQIYLDYLRLCPYSEHVVIPEQQSEQLLAQALELGKFEQETNTLGEIIYLDRHQSVLLSYYRNNILHLFALPALLATLIERHEGIVTSELLRRLQRLYPLLKAELFLNVAHCELSAQLESQLAALQQLGLVEFRQQGWWVEPQQQLQLLLLARIIRPSLQRYSVVVACLKPSVERQQLQDNSQQLAEHLAMLHGIQAPELFDKTLFNMLAEALETAGYGHQAQAGHDELEQLRCTLYPLLPSAVRRSLQG</sequence>
<comment type="similarity">
    <text evidence="4 14">Belongs to the GPAT/DAPAT family.</text>
</comment>
<accession>A0ABW3KFI0</accession>
<feature type="domain" description="Phospholipid/glycerol acyltransferase" evidence="15">
    <location>
        <begin position="303"/>
        <end position="430"/>
    </location>
</feature>
<keyword evidence="10 14" id="KW-0594">Phospholipid biosynthesis</keyword>
<comment type="domain">
    <text evidence="14">The HXXXXD motif is essential for acyltransferase activity and may constitute the binding site for the phosphate moiety of the glycerol-3-phosphate.</text>
</comment>
<dbReference type="CDD" id="cd07993">
    <property type="entry name" value="LPLAT_DHAPAT-like"/>
    <property type="match status" value="1"/>
</dbReference>
<dbReference type="PIRSF" id="PIRSF000437">
    <property type="entry name" value="GPAT_DHAPAT"/>
    <property type="match status" value="1"/>
</dbReference>
<evidence type="ECO:0000256" key="5">
    <source>
        <dbReference type="ARBA" id="ARBA00013113"/>
    </source>
</evidence>
<organism evidence="16 17">
    <name type="scientific">Oceanisphaera ostreae</name>
    <dbReference type="NCBI Taxonomy" id="914151"/>
    <lineage>
        <taxon>Bacteria</taxon>
        <taxon>Pseudomonadati</taxon>
        <taxon>Pseudomonadota</taxon>
        <taxon>Gammaproteobacteria</taxon>
        <taxon>Aeromonadales</taxon>
        <taxon>Aeromonadaceae</taxon>
        <taxon>Oceanisphaera</taxon>
    </lineage>
</organism>
<keyword evidence="8 14" id="KW-0808">Transferase</keyword>
<reference evidence="17" key="1">
    <citation type="journal article" date="2019" name="Int. J. Syst. Evol. Microbiol.">
        <title>The Global Catalogue of Microorganisms (GCM) 10K type strain sequencing project: providing services to taxonomists for standard genome sequencing and annotation.</title>
        <authorList>
            <consortium name="The Broad Institute Genomics Platform"/>
            <consortium name="The Broad Institute Genome Sequencing Center for Infectious Disease"/>
            <person name="Wu L."/>
            <person name="Ma J."/>
        </authorList>
    </citation>
    <scope>NUCLEOTIDE SEQUENCE [LARGE SCALE GENOMIC DNA]</scope>
    <source>
        <strain evidence="17">CCUG 60525</strain>
    </source>
</reference>
<dbReference type="Pfam" id="PF01553">
    <property type="entry name" value="Acyltransferase"/>
    <property type="match status" value="1"/>
</dbReference>
<name>A0ABW3KFI0_9GAMM</name>